<dbReference type="Proteomes" id="UP000094801">
    <property type="component" value="Unassembled WGS sequence"/>
</dbReference>
<proteinExistence type="predicted"/>
<evidence type="ECO:0000256" key="1">
    <source>
        <dbReference type="SAM" id="MobiDB-lite"/>
    </source>
</evidence>
<sequence length="133" mass="15337">MYSPSIGTTTVHLVYPNKDYTLFIYPKSGSKEARKQRSKEAKKQRSKEAKKQRSKEAKKQRSKEARKQARKQGRKQGVRYLVGAGREVDVSKERLQIKQENCLNMLIGLVVIWDDGLSVPADVKWIQEKDLNC</sequence>
<name>A0A1E4ST26_9ASCO</name>
<organism evidence="2 3">
    <name type="scientific">[Candida] arabinofermentans NRRL YB-2248</name>
    <dbReference type="NCBI Taxonomy" id="983967"/>
    <lineage>
        <taxon>Eukaryota</taxon>
        <taxon>Fungi</taxon>
        <taxon>Dikarya</taxon>
        <taxon>Ascomycota</taxon>
        <taxon>Saccharomycotina</taxon>
        <taxon>Pichiomycetes</taxon>
        <taxon>Pichiales</taxon>
        <taxon>Pichiaceae</taxon>
        <taxon>Ogataea</taxon>
        <taxon>Ogataea/Candida clade</taxon>
    </lineage>
</organism>
<gene>
    <name evidence="2" type="ORF">CANARDRAFT_25842</name>
</gene>
<evidence type="ECO:0000313" key="2">
    <source>
        <dbReference type="EMBL" id="ODV82562.1"/>
    </source>
</evidence>
<dbReference type="EMBL" id="KV453881">
    <property type="protein sequence ID" value="ODV82562.1"/>
    <property type="molecule type" value="Genomic_DNA"/>
</dbReference>
<feature type="compositionally biased region" description="Basic and acidic residues" evidence="1">
    <location>
        <begin position="29"/>
        <end position="67"/>
    </location>
</feature>
<protein>
    <submittedName>
        <fullName evidence="2">Uncharacterized protein</fullName>
    </submittedName>
</protein>
<feature type="region of interest" description="Disordered" evidence="1">
    <location>
        <begin position="29"/>
        <end position="78"/>
    </location>
</feature>
<keyword evidence="3" id="KW-1185">Reference proteome</keyword>
<evidence type="ECO:0000313" key="3">
    <source>
        <dbReference type="Proteomes" id="UP000094801"/>
    </source>
</evidence>
<dbReference type="AlphaFoldDB" id="A0A1E4ST26"/>
<reference evidence="3" key="1">
    <citation type="submission" date="2016-04" db="EMBL/GenBank/DDBJ databases">
        <title>Comparative genomics of biotechnologically important yeasts.</title>
        <authorList>
            <consortium name="DOE Joint Genome Institute"/>
            <person name="Riley R."/>
            <person name="Haridas S."/>
            <person name="Wolfe K.H."/>
            <person name="Lopes M.R."/>
            <person name="Hittinger C.T."/>
            <person name="Goker M."/>
            <person name="Salamov A."/>
            <person name="Wisecaver J."/>
            <person name="Long T.M."/>
            <person name="Aerts A.L."/>
            <person name="Barry K."/>
            <person name="Choi C."/>
            <person name="Clum A."/>
            <person name="Coughlan A.Y."/>
            <person name="Deshpande S."/>
            <person name="Douglass A.P."/>
            <person name="Hanson S.J."/>
            <person name="Klenk H.-P."/>
            <person name="Labutti K."/>
            <person name="Lapidus A."/>
            <person name="Lindquist E."/>
            <person name="Lipzen A."/>
            <person name="Meier-Kolthoff J.P."/>
            <person name="Ohm R.A."/>
            <person name="Otillar R.P."/>
            <person name="Pangilinan J."/>
            <person name="Peng Y."/>
            <person name="Rokas A."/>
            <person name="Rosa C.A."/>
            <person name="Scheuner C."/>
            <person name="Sibirny A.A."/>
            <person name="Slot J.C."/>
            <person name="Stielow J.B."/>
            <person name="Sun H."/>
            <person name="Kurtzman C.P."/>
            <person name="Blackwell M."/>
            <person name="Grigoriev I.V."/>
            <person name="Jeffries T.W."/>
        </authorList>
    </citation>
    <scope>NUCLEOTIDE SEQUENCE [LARGE SCALE GENOMIC DNA]</scope>
    <source>
        <strain evidence="3">NRRL YB-2248</strain>
    </source>
</reference>
<feature type="compositionally biased region" description="Basic residues" evidence="1">
    <location>
        <begin position="68"/>
        <end position="77"/>
    </location>
</feature>
<accession>A0A1E4ST26</accession>
<dbReference type="OrthoDB" id="10576259at2759"/>